<feature type="transmembrane region" description="Helical" evidence="8">
    <location>
        <begin position="249"/>
        <end position="267"/>
    </location>
</feature>
<reference evidence="10" key="2">
    <citation type="submission" date="2015-01" db="EMBL/GenBank/DDBJ databases">
        <title>Complete genome sequence of Methylobacterium aquaticum strain 22A.</title>
        <authorList>
            <person name="Tani A."/>
            <person name="Ogura Y."/>
            <person name="Hayashi T."/>
        </authorList>
    </citation>
    <scope>NUCLEOTIDE SEQUENCE [LARGE SCALE GENOMIC DNA]</scope>
    <source>
        <strain evidence="10">MA-22A</strain>
        <plasmid evidence="10">Plasmid pMaq22A_1p DNA</plasmid>
    </source>
</reference>
<accession>A0A0C6FTL8</accession>
<dbReference type="AlphaFoldDB" id="A0A0C6FTL8"/>
<organism evidence="9 10">
    <name type="scientific">Methylobacterium aquaticum</name>
    <dbReference type="NCBI Taxonomy" id="270351"/>
    <lineage>
        <taxon>Bacteria</taxon>
        <taxon>Pseudomonadati</taxon>
        <taxon>Pseudomonadota</taxon>
        <taxon>Alphaproteobacteria</taxon>
        <taxon>Hyphomicrobiales</taxon>
        <taxon>Methylobacteriaceae</taxon>
        <taxon>Methylobacterium</taxon>
    </lineage>
</organism>
<dbReference type="GO" id="GO:0005886">
    <property type="term" value="C:plasma membrane"/>
    <property type="evidence" value="ECO:0007669"/>
    <property type="project" value="UniProtKB-SubCell"/>
</dbReference>
<dbReference type="CDD" id="cd06579">
    <property type="entry name" value="TM_PBP1_transp_AraH_like"/>
    <property type="match status" value="1"/>
</dbReference>
<reference evidence="9 10" key="1">
    <citation type="journal article" date="2015" name="Genome Announc.">
        <title>Complete Genome Sequence of Methylobacterium aquaticum Strain 22A, Isolated from Racomitrium japonicum Moss.</title>
        <authorList>
            <person name="Tani A."/>
            <person name="Ogura Y."/>
            <person name="Hayashi T."/>
            <person name="Kimbara K."/>
        </authorList>
    </citation>
    <scope>NUCLEOTIDE SEQUENCE [LARGE SCALE GENOMIC DNA]</scope>
    <source>
        <strain evidence="9 10">MA-22A</strain>
        <plasmid evidence="10">Plasmid pMaq22A_1p DNA</plasmid>
    </source>
</reference>
<comment type="subcellular location">
    <subcellularLocation>
        <location evidence="1">Cell membrane</location>
        <topology evidence="1">Multi-pass membrane protein</topology>
    </subcellularLocation>
</comment>
<evidence type="ECO:0000256" key="1">
    <source>
        <dbReference type="ARBA" id="ARBA00004651"/>
    </source>
</evidence>
<dbReference type="InterPro" id="IPR001851">
    <property type="entry name" value="ABC_transp_permease"/>
</dbReference>
<gene>
    <name evidence="9" type="primary">araH</name>
    <name evidence="9" type="ORF">Maq22A_1p32970</name>
</gene>
<evidence type="ECO:0000256" key="4">
    <source>
        <dbReference type="ARBA" id="ARBA00022519"/>
    </source>
</evidence>
<keyword evidence="9" id="KW-0614">Plasmid</keyword>
<dbReference type="Proteomes" id="UP000061432">
    <property type="component" value="Plasmid pMaq22A_1p"/>
</dbReference>
<dbReference type="OrthoDB" id="7947581at2"/>
<dbReference type="PANTHER" id="PTHR32196:SF21">
    <property type="entry name" value="ABC TRANSPORTER PERMEASE PROTEIN YPHD-RELATED"/>
    <property type="match status" value="1"/>
</dbReference>
<dbReference type="EMBL" id="AP014705">
    <property type="protein sequence ID" value="BAQ48894.1"/>
    <property type="molecule type" value="Genomic_DNA"/>
</dbReference>
<proteinExistence type="predicted"/>
<feature type="transmembrane region" description="Helical" evidence="8">
    <location>
        <begin position="98"/>
        <end position="119"/>
    </location>
</feature>
<keyword evidence="2" id="KW-0813">Transport</keyword>
<evidence type="ECO:0000256" key="2">
    <source>
        <dbReference type="ARBA" id="ARBA00022448"/>
    </source>
</evidence>
<feature type="transmembrane region" description="Helical" evidence="8">
    <location>
        <begin position="279"/>
        <end position="298"/>
    </location>
</feature>
<geneLocation type="plasmid" evidence="10">
    <name>pMaq22A_1p DNA</name>
</geneLocation>
<evidence type="ECO:0000256" key="8">
    <source>
        <dbReference type="SAM" id="Phobius"/>
    </source>
</evidence>
<dbReference type="Pfam" id="PF02653">
    <property type="entry name" value="BPD_transp_2"/>
    <property type="match status" value="1"/>
</dbReference>
<keyword evidence="6 8" id="KW-1133">Transmembrane helix</keyword>
<evidence type="ECO:0000256" key="6">
    <source>
        <dbReference type="ARBA" id="ARBA00022989"/>
    </source>
</evidence>
<evidence type="ECO:0000256" key="7">
    <source>
        <dbReference type="ARBA" id="ARBA00023136"/>
    </source>
</evidence>
<dbReference type="GO" id="GO:0022857">
    <property type="term" value="F:transmembrane transporter activity"/>
    <property type="evidence" value="ECO:0007669"/>
    <property type="project" value="InterPro"/>
</dbReference>
<keyword evidence="3" id="KW-1003">Cell membrane</keyword>
<evidence type="ECO:0000256" key="3">
    <source>
        <dbReference type="ARBA" id="ARBA00022475"/>
    </source>
</evidence>
<keyword evidence="4" id="KW-0997">Cell inner membrane</keyword>
<feature type="transmembrane region" description="Helical" evidence="8">
    <location>
        <begin position="179"/>
        <end position="203"/>
    </location>
</feature>
<evidence type="ECO:0000256" key="5">
    <source>
        <dbReference type="ARBA" id="ARBA00022692"/>
    </source>
</evidence>
<evidence type="ECO:0000313" key="10">
    <source>
        <dbReference type="Proteomes" id="UP000061432"/>
    </source>
</evidence>
<feature type="transmembrane region" description="Helical" evidence="8">
    <location>
        <begin position="224"/>
        <end position="243"/>
    </location>
</feature>
<feature type="transmembrane region" description="Helical" evidence="8">
    <location>
        <begin position="304"/>
        <end position="320"/>
    </location>
</feature>
<keyword evidence="7 8" id="KW-0472">Membrane</keyword>
<keyword evidence="5 8" id="KW-0812">Transmembrane</keyword>
<name>A0A0C6FTL8_9HYPH</name>
<feature type="transmembrane region" description="Helical" evidence="8">
    <location>
        <begin position="125"/>
        <end position="142"/>
    </location>
</feature>
<evidence type="ECO:0000313" key="9">
    <source>
        <dbReference type="EMBL" id="BAQ48894.1"/>
    </source>
</evidence>
<dbReference type="RefSeq" id="WP_060850069.1">
    <property type="nucleotide sequence ID" value="NZ_AP014705.1"/>
</dbReference>
<protein>
    <submittedName>
        <fullName evidence="9">Inner-membrane translocator</fullName>
    </submittedName>
</protein>
<sequence>MPDFLLRTVGRTNLRLLGLLAVLCLAVAPLVGDRLFAPAGLRSMAFQLPELGLLSLAMMVTLLSGGLDLSIIATANLAALAAAAVLKSAPDGAGGALLVAYEAGALVAGLAAAALVGLLNGTLIGYLRVSPILATLGTMTLVKGLAIGLTRGSVVSDFPPAILFIGSGSVLGVPTPLLLLGLVALALGILLTRTPFGVVLTLMGSNQQAVRFSGIDTRAALLRIYVLTSLVAATAGFVMMARFNSANAAYGESYLLVTILACVLGGISPTGGSGRVGGLVLALVVLQLISTACVLLDLSQFLTLAVWGGILLSVSLIAAVRDQLRPLLAGLRAPVLRPAPPQA</sequence>
<feature type="transmembrane region" description="Helical" evidence="8">
    <location>
        <begin position="56"/>
        <end position="86"/>
    </location>
</feature>
<dbReference type="PANTHER" id="PTHR32196">
    <property type="entry name" value="ABC TRANSPORTER PERMEASE PROTEIN YPHD-RELATED-RELATED"/>
    <property type="match status" value="1"/>
</dbReference>
<dbReference type="KEGG" id="maqu:Maq22A_1p32970"/>
<dbReference type="PATRIC" id="fig|270351.10.peg.5908"/>
<feature type="transmembrane region" description="Helical" evidence="8">
    <location>
        <begin position="154"/>
        <end position="173"/>
    </location>
</feature>